<protein>
    <submittedName>
        <fullName evidence="1">Uncharacterized protein</fullName>
    </submittedName>
</protein>
<dbReference type="AlphaFoldDB" id="A0A2H0TGL6"/>
<proteinExistence type="predicted"/>
<reference evidence="2" key="1">
    <citation type="submission" date="2017-09" db="EMBL/GenBank/DDBJ databases">
        <title>Depth-based differentiation of microbial function through sediment-hosted aquifers and enrichment of novel symbionts in the deep terrestrial subsurface.</title>
        <authorList>
            <person name="Probst A.J."/>
            <person name="Ladd B."/>
            <person name="Jarett J.K."/>
            <person name="Geller-Mcgrath D.E."/>
            <person name="Sieber C.M.K."/>
            <person name="Emerson J.B."/>
            <person name="Anantharaman K."/>
            <person name="Thomas B.C."/>
            <person name="Malmstrom R."/>
            <person name="Stieglmeier M."/>
            <person name="Klingl A."/>
            <person name="Woyke T."/>
            <person name="Ryan C.M."/>
            <person name="Banfield J.F."/>
        </authorList>
    </citation>
    <scope>NUCLEOTIDE SEQUENCE [LARGE SCALE GENOMIC DNA]</scope>
</reference>
<evidence type="ECO:0000313" key="1">
    <source>
        <dbReference type="EMBL" id="PIR70708.1"/>
    </source>
</evidence>
<dbReference type="EMBL" id="PFCN01000002">
    <property type="protein sequence ID" value="PIR70708.1"/>
    <property type="molecule type" value="Genomic_DNA"/>
</dbReference>
<sequence length="61" mass="7104">MVLAPFKKDILSSTLNELKHIDRQISIFFPINLADELKFKRITRKQKGAARAVPDYFNSLR</sequence>
<gene>
    <name evidence="1" type="ORF">COU46_00195</name>
</gene>
<dbReference type="Proteomes" id="UP000229383">
    <property type="component" value="Unassembled WGS sequence"/>
</dbReference>
<comment type="caution">
    <text evidence="1">The sequence shown here is derived from an EMBL/GenBank/DDBJ whole genome shotgun (WGS) entry which is preliminary data.</text>
</comment>
<organism evidence="1 2">
    <name type="scientific">Candidatus Niyogibacteria bacterium CG10_big_fil_rev_8_21_14_0_10_42_19</name>
    <dbReference type="NCBI Taxonomy" id="1974725"/>
    <lineage>
        <taxon>Bacteria</taxon>
        <taxon>Candidatus Niyogiibacteriota</taxon>
    </lineage>
</organism>
<accession>A0A2H0TGL6</accession>
<evidence type="ECO:0000313" key="2">
    <source>
        <dbReference type="Proteomes" id="UP000229383"/>
    </source>
</evidence>
<name>A0A2H0TGL6_9BACT</name>